<comment type="caution">
    <text evidence="7">The sequence shown here is derived from an EMBL/GenBank/DDBJ whole genome shotgun (WGS) entry which is preliminary data.</text>
</comment>
<evidence type="ECO:0000256" key="5">
    <source>
        <dbReference type="SAM" id="MobiDB-lite"/>
    </source>
</evidence>
<evidence type="ECO:0000256" key="4">
    <source>
        <dbReference type="ARBA" id="ARBA00023136"/>
    </source>
</evidence>
<name>A0ABU0WIW4_9PROT</name>
<protein>
    <submittedName>
        <fullName evidence="7">Neutral zinc metallopeptidase</fullName>
    </submittedName>
</protein>
<evidence type="ECO:0000256" key="2">
    <source>
        <dbReference type="ARBA" id="ARBA00022692"/>
    </source>
</evidence>
<dbReference type="SUPFAM" id="SSF55486">
    <property type="entry name" value="Metalloproteases ('zincins'), catalytic domain"/>
    <property type="match status" value="1"/>
</dbReference>
<accession>A0ABU0WIW4</accession>
<feature type="compositionally biased region" description="Basic and acidic residues" evidence="5">
    <location>
        <begin position="1"/>
        <end position="17"/>
    </location>
</feature>
<evidence type="ECO:0000256" key="1">
    <source>
        <dbReference type="ARBA" id="ARBA00004167"/>
    </source>
</evidence>
<reference evidence="7 8" key="1">
    <citation type="submission" date="2023-06" db="EMBL/GenBank/DDBJ databases">
        <title>Azospirillum isscasensis sp.nov, a bacterium isolated from rhizosphere soil of rice.</title>
        <authorList>
            <person name="Wang H."/>
        </authorList>
    </citation>
    <scope>NUCLEOTIDE SEQUENCE [LARGE SCALE GENOMIC DNA]</scope>
    <source>
        <strain evidence="7 8">C340-1</strain>
    </source>
</reference>
<dbReference type="PANTHER" id="PTHR30168">
    <property type="entry name" value="PUTATIVE MEMBRANE PROTEIN YPFJ"/>
    <property type="match status" value="1"/>
</dbReference>
<keyword evidence="8" id="KW-1185">Reference proteome</keyword>
<evidence type="ECO:0000256" key="6">
    <source>
        <dbReference type="SAM" id="Phobius"/>
    </source>
</evidence>
<evidence type="ECO:0000256" key="3">
    <source>
        <dbReference type="ARBA" id="ARBA00022989"/>
    </source>
</evidence>
<dbReference type="Pfam" id="PF04228">
    <property type="entry name" value="Zn_peptidase"/>
    <property type="match status" value="1"/>
</dbReference>
<dbReference type="InterPro" id="IPR007343">
    <property type="entry name" value="Uncharacterised_pept_Zn_put"/>
</dbReference>
<gene>
    <name evidence="7" type="ORF">QSG27_15780</name>
</gene>
<keyword evidence="2 6" id="KW-0812">Transmembrane</keyword>
<dbReference type="RefSeq" id="WP_306707704.1">
    <property type="nucleotide sequence ID" value="NZ_JAUJFI010000075.1"/>
</dbReference>
<proteinExistence type="predicted"/>
<feature type="transmembrane region" description="Helical" evidence="6">
    <location>
        <begin position="38"/>
        <end position="60"/>
    </location>
</feature>
<keyword evidence="3 6" id="KW-1133">Transmembrane helix</keyword>
<comment type="subcellular location">
    <subcellularLocation>
        <location evidence="1">Membrane</location>
        <topology evidence="1">Single-pass membrane protein</topology>
    </subcellularLocation>
</comment>
<keyword evidence="4 6" id="KW-0472">Membrane</keyword>
<sequence length="302" mass="32687">MRWQGGRESENVEDRRGASGGGLSGRGGFRTGGIGIPIGRGGIGIGGLAVIVVVSLLLGINPLDLLQGTGPQEQARYEQSDAPRSGADDELKRFVSVVLADTEDTWAAQFQQMGRTYQDPSLVLFSGTVDSGCGFAQAAMGPFYCPLDRKLYIDLSFYRDLRDRFRAPGDFAQAYVIAHEVGHHVQNLLGISDQVQRAQRQAGSQAESNGLSVRLELQADCFAGLWANHANRERQVIEPGDVEEALTAASAIGDDRLQRQSRGTVTPDSFTHGSSAQRVRWFRTGLDTGRLDACDTFGAERL</sequence>
<evidence type="ECO:0000313" key="7">
    <source>
        <dbReference type="EMBL" id="MDQ2104161.1"/>
    </source>
</evidence>
<evidence type="ECO:0000313" key="8">
    <source>
        <dbReference type="Proteomes" id="UP001227317"/>
    </source>
</evidence>
<dbReference type="Proteomes" id="UP001227317">
    <property type="component" value="Unassembled WGS sequence"/>
</dbReference>
<organism evidence="7 8">
    <name type="scientific">Azospirillum isscasi</name>
    <dbReference type="NCBI Taxonomy" id="3053926"/>
    <lineage>
        <taxon>Bacteria</taxon>
        <taxon>Pseudomonadati</taxon>
        <taxon>Pseudomonadota</taxon>
        <taxon>Alphaproteobacteria</taxon>
        <taxon>Rhodospirillales</taxon>
        <taxon>Azospirillaceae</taxon>
        <taxon>Azospirillum</taxon>
    </lineage>
</organism>
<dbReference type="EMBL" id="JAUJFI010000075">
    <property type="protein sequence ID" value="MDQ2104161.1"/>
    <property type="molecule type" value="Genomic_DNA"/>
</dbReference>
<dbReference type="PANTHER" id="PTHR30168:SF0">
    <property type="entry name" value="INNER MEMBRANE PROTEIN"/>
    <property type="match status" value="1"/>
</dbReference>
<feature type="region of interest" description="Disordered" evidence="5">
    <location>
        <begin position="1"/>
        <end position="26"/>
    </location>
</feature>